<dbReference type="PANTHER" id="PTHR45708:SF49">
    <property type="entry name" value="ENDOCHITINASE"/>
    <property type="match status" value="1"/>
</dbReference>
<name>A0A9P6SQR1_9FUNG</name>
<feature type="compositionally biased region" description="Low complexity" evidence="10">
    <location>
        <begin position="317"/>
        <end position="346"/>
    </location>
</feature>
<evidence type="ECO:0000256" key="9">
    <source>
        <dbReference type="RuleBase" id="RU004453"/>
    </source>
</evidence>
<comment type="similarity">
    <text evidence="9">Belongs to the glycosyl hydrolase 18 family.</text>
</comment>
<comment type="caution">
    <text evidence="13">The sequence shown here is derived from an EMBL/GenBank/DDBJ whole genome shotgun (WGS) entry which is preliminary data.</text>
</comment>
<evidence type="ECO:0000256" key="11">
    <source>
        <dbReference type="SAM" id="SignalP"/>
    </source>
</evidence>
<comment type="catalytic activity">
    <reaction evidence="1">
        <text>Random endo-hydrolysis of N-acetyl-beta-D-glucosaminide (1-&gt;4)-beta-linkages in chitin and chitodextrins.</text>
        <dbReference type="EC" id="3.2.1.14"/>
    </reaction>
</comment>
<dbReference type="GO" id="GO:0000272">
    <property type="term" value="P:polysaccharide catabolic process"/>
    <property type="evidence" value="ECO:0007669"/>
    <property type="project" value="UniProtKB-KW"/>
</dbReference>
<dbReference type="GO" id="GO:0006032">
    <property type="term" value="P:chitin catabolic process"/>
    <property type="evidence" value="ECO:0007669"/>
    <property type="project" value="UniProtKB-KW"/>
</dbReference>
<feature type="region of interest" description="Disordered" evidence="10">
    <location>
        <begin position="380"/>
        <end position="402"/>
    </location>
</feature>
<keyword evidence="11" id="KW-0732">Signal</keyword>
<organism evidence="13 14">
    <name type="scientific">Modicella reniformis</name>
    <dbReference type="NCBI Taxonomy" id="1440133"/>
    <lineage>
        <taxon>Eukaryota</taxon>
        <taxon>Fungi</taxon>
        <taxon>Fungi incertae sedis</taxon>
        <taxon>Mucoromycota</taxon>
        <taxon>Mortierellomycotina</taxon>
        <taxon>Mortierellomycetes</taxon>
        <taxon>Mortierellales</taxon>
        <taxon>Mortierellaceae</taxon>
        <taxon>Modicella</taxon>
    </lineage>
</organism>
<dbReference type="PROSITE" id="PS01095">
    <property type="entry name" value="GH18_1"/>
    <property type="match status" value="1"/>
</dbReference>
<dbReference type="Pfam" id="PF00704">
    <property type="entry name" value="Glyco_hydro_18"/>
    <property type="match status" value="1"/>
</dbReference>
<feature type="region of interest" description="Disordered" evidence="10">
    <location>
        <begin position="317"/>
        <end position="357"/>
    </location>
</feature>
<evidence type="ECO:0000256" key="2">
    <source>
        <dbReference type="ARBA" id="ARBA00012729"/>
    </source>
</evidence>
<dbReference type="GO" id="GO:0005576">
    <property type="term" value="C:extracellular region"/>
    <property type="evidence" value="ECO:0007669"/>
    <property type="project" value="TreeGrafter"/>
</dbReference>
<keyword evidence="5" id="KW-0119">Carbohydrate metabolism</keyword>
<dbReference type="EC" id="3.2.1.14" evidence="2"/>
<evidence type="ECO:0000256" key="1">
    <source>
        <dbReference type="ARBA" id="ARBA00000822"/>
    </source>
</evidence>
<evidence type="ECO:0000256" key="5">
    <source>
        <dbReference type="ARBA" id="ARBA00023277"/>
    </source>
</evidence>
<evidence type="ECO:0000256" key="3">
    <source>
        <dbReference type="ARBA" id="ARBA00022801"/>
    </source>
</evidence>
<accession>A0A9P6SQR1</accession>
<dbReference type="InterPro" id="IPR017853">
    <property type="entry name" value="GH"/>
</dbReference>
<dbReference type="Proteomes" id="UP000749646">
    <property type="component" value="Unassembled WGS sequence"/>
</dbReference>
<dbReference type="GO" id="GO:0008843">
    <property type="term" value="F:endochitinase activity"/>
    <property type="evidence" value="ECO:0007669"/>
    <property type="project" value="UniProtKB-EC"/>
</dbReference>
<evidence type="ECO:0000256" key="6">
    <source>
        <dbReference type="ARBA" id="ARBA00023295"/>
    </source>
</evidence>
<dbReference type="OrthoDB" id="6020543at2759"/>
<feature type="chain" id="PRO_5040328112" description="chitinase" evidence="11">
    <location>
        <begin position="23"/>
        <end position="447"/>
    </location>
</feature>
<evidence type="ECO:0000256" key="8">
    <source>
        <dbReference type="RuleBase" id="RU000489"/>
    </source>
</evidence>
<feature type="domain" description="GH18" evidence="12">
    <location>
        <begin position="31"/>
        <end position="314"/>
    </location>
</feature>
<evidence type="ECO:0000256" key="7">
    <source>
        <dbReference type="ARBA" id="ARBA00023326"/>
    </source>
</evidence>
<dbReference type="SUPFAM" id="SSF51445">
    <property type="entry name" value="(Trans)glycosidases"/>
    <property type="match status" value="1"/>
</dbReference>
<keyword evidence="4" id="KW-0146">Chitin degradation</keyword>
<evidence type="ECO:0000313" key="13">
    <source>
        <dbReference type="EMBL" id="KAF9988194.1"/>
    </source>
</evidence>
<dbReference type="AlphaFoldDB" id="A0A9P6SQR1"/>
<dbReference type="EMBL" id="JAAAHW010003138">
    <property type="protein sequence ID" value="KAF9988194.1"/>
    <property type="molecule type" value="Genomic_DNA"/>
</dbReference>
<keyword evidence="14" id="KW-1185">Reference proteome</keyword>
<proteinExistence type="inferred from homology"/>
<evidence type="ECO:0000256" key="4">
    <source>
        <dbReference type="ARBA" id="ARBA00023024"/>
    </source>
</evidence>
<keyword evidence="6 8" id="KW-0326">Glycosidase</keyword>
<feature type="signal peptide" evidence="11">
    <location>
        <begin position="1"/>
        <end position="22"/>
    </location>
</feature>
<dbReference type="Gene3D" id="3.20.20.80">
    <property type="entry name" value="Glycosidases"/>
    <property type="match status" value="1"/>
</dbReference>
<dbReference type="PROSITE" id="PS51910">
    <property type="entry name" value="GH18_2"/>
    <property type="match status" value="1"/>
</dbReference>
<gene>
    <name evidence="13" type="primary">CHT1_2</name>
    <name evidence="13" type="ORF">BGZ65_010787</name>
</gene>
<dbReference type="InterPro" id="IPR050542">
    <property type="entry name" value="Glycosyl_Hydrlase18_Chitinase"/>
</dbReference>
<dbReference type="InterPro" id="IPR001579">
    <property type="entry name" value="Glyco_hydro_18_chit_AS"/>
</dbReference>
<feature type="compositionally biased region" description="Polar residues" evidence="10">
    <location>
        <begin position="380"/>
        <end position="393"/>
    </location>
</feature>
<keyword evidence="7" id="KW-0624">Polysaccharide degradation</keyword>
<reference evidence="13" key="1">
    <citation type="journal article" date="2020" name="Fungal Divers.">
        <title>Resolving the Mortierellaceae phylogeny through synthesis of multi-gene phylogenetics and phylogenomics.</title>
        <authorList>
            <person name="Vandepol N."/>
            <person name="Liber J."/>
            <person name="Desiro A."/>
            <person name="Na H."/>
            <person name="Kennedy M."/>
            <person name="Barry K."/>
            <person name="Grigoriev I.V."/>
            <person name="Miller A.N."/>
            <person name="O'Donnell K."/>
            <person name="Stajich J.E."/>
            <person name="Bonito G."/>
        </authorList>
    </citation>
    <scope>NUCLEOTIDE SEQUENCE</scope>
    <source>
        <strain evidence="13">MES-2147</strain>
    </source>
</reference>
<dbReference type="PANTHER" id="PTHR45708">
    <property type="entry name" value="ENDOCHITINASE"/>
    <property type="match status" value="1"/>
</dbReference>
<evidence type="ECO:0000259" key="12">
    <source>
        <dbReference type="PROSITE" id="PS51910"/>
    </source>
</evidence>
<evidence type="ECO:0000256" key="10">
    <source>
        <dbReference type="SAM" id="MobiDB-lite"/>
    </source>
</evidence>
<dbReference type="InterPro" id="IPR001223">
    <property type="entry name" value="Glyco_hydro18_cat"/>
</dbReference>
<sequence>MLALGVFLTLLLRASLLLQASAAAFNAKGKTNVVNYWGQNGADETKLADYCSGSIDVLVLSFLYQIKNGSPVLNLANHCTQTFPGSEILQCPEIEAGIQECQKKGKAIILSIGGANGDQSLPDAKAGEAFAQTIWDMFLGGNSTTRPFGKAIVDGVDLDLEQGEKHSYGGYPTFVKVLRAKFTSGSRPYYITSAPQCVYPDSSLQPVLDSSWFDMVFVQFYNNPPCAADSPNFNFNKWNEWATSTSVNKNVRVLLGVPGGPGGAGSGVLDKTNLTRAILRARSYPSFGGVMMWDAGRARKSGLAEFAAKVLHQNSTTMPTAATTTTTTTATTTGTGSGTESSTSTTLALPAGKGPVPTITMKVRSGETAMLTVHMLSQPEPTQGVTNYGSSPSLPEEAAGGVRPQVKSNLLRQSYGHLAIPYYRRRQPYDPRGVSQGMDFVIQAICK</sequence>
<keyword evidence="3 8" id="KW-0378">Hydrolase</keyword>
<protein>
    <recommendedName>
        <fullName evidence="2">chitinase</fullName>
        <ecNumber evidence="2">3.2.1.14</ecNumber>
    </recommendedName>
</protein>
<evidence type="ECO:0000313" key="14">
    <source>
        <dbReference type="Proteomes" id="UP000749646"/>
    </source>
</evidence>